<evidence type="ECO:0000313" key="3">
    <source>
        <dbReference type="Proteomes" id="UP000176705"/>
    </source>
</evidence>
<evidence type="ECO:0000313" key="2">
    <source>
        <dbReference type="EMBL" id="OHA09099.1"/>
    </source>
</evidence>
<protein>
    <recommendedName>
        <fullName evidence="1">Transcriptional repressor PaaX-like central Cas2-like domain-containing protein</fullName>
    </recommendedName>
</protein>
<dbReference type="Pfam" id="PF20803">
    <property type="entry name" value="PaaX_M"/>
    <property type="match status" value="1"/>
</dbReference>
<dbReference type="Proteomes" id="UP000176705">
    <property type="component" value="Unassembled WGS sequence"/>
</dbReference>
<organism evidence="2 3">
    <name type="scientific">Candidatus Sungbacteria bacterium RIFCSPLOWO2_01_FULL_59_16</name>
    <dbReference type="NCBI Taxonomy" id="1802280"/>
    <lineage>
        <taxon>Bacteria</taxon>
        <taxon>Candidatus Sungiibacteriota</taxon>
    </lineage>
</organism>
<dbReference type="Gene3D" id="3.30.70.2650">
    <property type="match status" value="1"/>
</dbReference>
<sequence>MAEQKHDRTLRADGQKRLVCFDIPERDRAKRQWLRGELIVCGYRQLQKSVWIGEIPLPQDFIEALDALELRGRVHVLRVESEGTLNRS</sequence>
<name>A0A1G2LE74_9BACT</name>
<gene>
    <name evidence="2" type="ORF">A3B37_00965</name>
</gene>
<comment type="caution">
    <text evidence="2">The sequence shown here is derived from an EMBL/GenBank/DDBJ whole genome shotgun (WGS) entry which is preliminary data.</text>
</comment>
<feature type="domain" description="Transcriptional repressor PaaX-like central Cas2-like" evidence="1">
    <location>
        <begin position="12"/>
        <end position="84"/>
    </location>
</feature>
<dbReference type="EMBL" id="MHQS01000006">
    <property type="protein sequence ID" value="OHA09099.1"/>
    <property type="molecule type" value="Genomic_DNA"/>
</dbReference>
<accession>A0A1G2LE74</accession>
<evidence type="ECO:0000259" key="1">
    <source>
        <dbReference type="Pfam" id="PF20803"/>
    </source>
</evidence>
<reference evidence="2 3" key="1">
    <citation type="journal article" date="2016" name="Nat. Commun.">
        <title>Thousands of microbial genomes shed light on interconnected biogeochemical processes in an aquifer system.</title>
        <authorList>
            <person name="Anantharaman K."/>
            <person name="Brown C.T."/>
            <person name="Hug L.A."/>
            <person name="Sharon I."/>
            <person name="Castelle C.J."/>
            <person name="Probst A.J."/>
            <person name="Thomas B.C."/>
            <person name="Singh A."/>
            <person name="Wilkins M.J."/>
            <person name="Karaoz U."/>
            <person name="Brodie E.L."/>
            <person name="Williams K.H."/>
            <person name="Hubbard S.S."/>
            <person name="Banfield J.F."/>
        </authorList>
    </citation>
    <scope>NUCLEOTIDE SEQUENCE [LARGE SCALE GENOMIC DNA]</scope>
</reference>
<dbReference type="InterPro" id="IPR048846">
    <property type="entry name" value="PaaX-like_central"/>
</dbReference>
<dbReference type="AlphaFoldDB" id="A0A1G2LE74"/>
<dbReference type="SUPFAM" id="SSF143430">
    <property type="entry name" value="TTP0101/SSO1404-like"/>
    <property type="match status" value="1"/>
</dbReference>
<proteinExistence type="predicted"/>